<keyword evidence="5" id="KW-1185">Reference proteome</keyword>
<sequence length="189" mass="21603">MTSNSTFYFPAPITQHFCTQCGYQLTRMRPPLDNKERDCCTHCGAVHYRNPLPVVGTLPIWEDKILLCKRAIEPCYGKWTLPAGFMELDESTEQGAIRETLEEAGAHIQLQQLLTILDVPSVSQVHLYYLATLQNLHFTPGEESLEVQLFSFENIPWAEIAFPTVEKTLHYYIECYPHSTPPPLHLVLP</sequence>
<evidence type="ECO:0000256" key="1">
    <source>
        <dbReference type="ARBA" id="ARBA00001946"/>
    </source>
</evidence>
<evidence type="ECO:0000259" key="3">
    <source>
        <dbReference type="PROSITE" id="PS51462"/>
    </source>
</evidence>
<evidence type="ECO:0000313" key="5">
    <source>
        <dbReference type="Proteomes" id="UP000477651"/>
    </source>
</evidence>
<name>A0A6L9Y7H4_9BURK</name>
<gene>
    <name evidence="4" type="ORF">F9B74_08340</name>
</gene>
<dbReference type="RefSeq" id="WP_163764774.1">
    <property type="nucleotide sequence ID" value="NZ_JAAGYR010000016.1"/>
</dbReference>
<dbReference type="Proteomes" id="UP000477651">
    <property type="component" value="Unassembled WGS sequence"/>
</dbReference>
<reference evidence="4 5" key="1">
    <citation type="submission" date="2020-02" db="EMBL/GenBank/DDBJ databases">
        <title>Pelistega sp. NLN82 were isolated from wild rodents of the Hainan Island.</title>
        <authorList>
            <person name="Niu N."/>
            <person name="Zhou J."/>
        </authorList>
    </citation>
    <scope>NUCLEOTIDE SEQUENCE [LARGE SCALE GENOMIC DNA]</scope>
    <source>
        <strain evidence="4 5">NLN82</strain>
    </source>
</reference>
<dbReference type="Pfam" id="PF00293">
    <property type="entry name" value="NUDIX"/>
    <property type="match status" value="1"/>
</dbReference>
<comment type="cofactor">
    <cofactor evidence="1">
        <name>Mg(2+)</name>
        <dbReference type="ChEBI" id="CHEBI:18420"/>
    </cofactor>
</comment>
<dbReference type="InterPro" id="IPR020084">
    <property type="entry name" value="NUDIX_hydrolase_CS"/>
</dbReference>
<dbReference type="InterPro" id="IPR000086">
    <property type="entry name" value="NUDIX_hydrolase_dom"/>
</dbReference>
<dbReference type="CDD" id="cd04511">
    <property type="entry name" value="NUDIX_Hydrolase"/>
    <property type="match status" value="1"/>
</dbReference>
<dbReference type="PROSITE" id="PS00893">
    <property type="entry name" value="NUDIX_BOX"/>
    <property type="match status" value="1"/>
</dbReference>
<dbReference type="Gene3D" id="2.20.70.10">
    <property type="match status" value="1"/>
</dbReference>
<dbReference type="AlphaFoldDB" id="A0A6L9Y7H4"/>
<protein>
    <submittedName>
        <fullName evidence="4">NUDIX hydrolase</fullName>
    </submittedName>
</protein>
<dbReference type="Gene3D" id="3.90.79.10">
    <property type="entry name" value="Nucleoside Triphosphate Pyrophosphohydrolase"/>
    <property type="match status" value="1"/>
</dbReference>
<dbReference type="GO" id="GO:0016787">
    <property type="term" value="F:hydrolase activity"/>
    <property type="evidence" value="ECO:0007669"/>
    <property type="project" value="UniProtKB-KW"/>
</dbReference>
<evidence type="ECO:0000256" key="2">
    <source>
        <dbReference type="ARBA" id="ARBA00022801"/>
    </source>
</evidence>
<accession>A0A6L9Y7H4</accession>
<dbReference type="InterPro" id="IPR015797">
    <property type="entry name" value="NUDIX_hydrolase-like_dom_sf"/>
</dbReference>
<dbReference type="PANTHER" id="PTHR43222:SF2">
    <property type="entry name" value="NUDIX HYDROLASE 23, CHLOROPLASTIC"/>
    <property type="match status" value="1"/>
</dbReference>
<dbReference type="SUPFAM" id="SSF55811">
    <property type="entry name" value="Nudix"/>
    <property type="match status" value="1"/>
</dbReference>
<dbReference type="PANTHER" id="PTHR43222">
    <property type="entry name" value="NUDIX HYDROLASE 23"/>
    <property type="match status" value="1"/>
</dbReference>
<proteinExistence type="predicted"/>
<dbReference type="Pfam" id="PF14803">
    <property type="entry name" value="Zn_ribbon_Nudix"/>
    <property type="match status" value="1"/>
</dbReference>
<feature type="domain" description="Nudix hydrolase" evidence="3">
    <location>
        <begin position="50"/>
        <end position="177"/>
    </location>
</feature>
<dbReference type="InterPro" id="IPR029401">
    <property type="entry name" value="Nudix_N"/>
</dbReference>
<keyword evidence="2 4" id="KW-0378">Hydrolase</keyword>
<dbReference type="PROSITE" id="PS51462">
    <property type="entry name" value="NUDIX"/>
    <property type="match status" value="1"/>
</dbReference>
<dbReference type="EMBL" id="JAAGYR010000016">
    <property type="protein sequence ID" value="NEN76326.1"/>
    <property type="molecule type" value="Genomic_DNA"/>
</dbReference>
<organism evidence="4 5">
    <name type="scientific">Pelistega ratti</name>
    <dbReference type="NCBI Taxonomy" id="2652177"/>
    <lineage>
        <taxon>Bacteria</taxon>
        <taxon>Pseudomonadati</taxon>
        <taxon>Pseudomonadota</taxon>
        <taxon>Betaproteobacteria</taxon>
        <taxon>Burkholderiales</taxon>
        <taxon>Alcaligenaceae</taxon>
        <taxon>Pelistega</taxon>
    </lineage>
</organism>
<evidence type="ECO:0000313" key="4">
    <source>
        <dbReference type="EMBL" id="NEN76326.1"/>
    </source>
</evidence>
<comment type="caution">
    <text evidence="4">The sequence shown here is derived from an EMBL/GenBank/DDBJ whole genome shotgun (WGS) entry which is preliminary data.</text>
</comment>